<accession>A0ACC4DRG1</accession>
<evidence type="ECO:0000313" key="1">
    <source>
        <dbReference type="EMBL" id="KAL3958472.1"/>
    </source>
</evidence>
<gene>
    <name evidence="1" type="ORF">ACCO45_006634</name>
</gene>
<evidence type="ECO:0000313" key="2">
    <source>
        <dbReference type="Proteomes" id="UP001638806"/>
    </source>
</evidence>
<dbReference type="EMBL" id="JBGNUJ010000006">
    <property type="protein sequence ID" value="KAL3958472.1"/>
    <property type="molecule type" value="Genomic_DNA"/>
</dbReference>
<reference evidence="1" key="1">
    <citation type="submission" date="2024-12" db="EMBL/GenBank/DDBJ databases">
        <title>Comparative genomics and development of molecular markers within Purpureocillium lilacinum and among Purpureocillium species.</title>
        <authorList>
            <person name="Yeh Z.-Y."/>
            <person name="Ni N.-T."/>
            <person name="Lo P.-H."/>
            <person name="Mushyakhwo K."/>
            <person name="Lin C.-F."/>
            <person name="Nai Y.-S."/>
        </authorList>
    </citation>
    <scope>NUCLEOTIDE SEQUENCE</scope>
    <source>
        <strain evidence="1">NCHU-NPUST-175</strain>
    </source>
</reference>
<organism evidence="1 2">
    <name type="scientific">Purpureocillium lilacinum</name>
    <name type="common">Paecilomyces lilacinus</name>
    <dbReference type="NCBI Taxonomy" id="33203"/>
    <lineage>
        <taxon>Eukaryota</taxon>
        <taxon>Fungi</taxon>
        <taxon>Dikarya</taxon>
        <taxon>Ascomycota</taxon>
        <taxon>Pezizomycotina</taxon>
        <taxon>Sordariomycetes</taxon>
        <taxon>Hypocreomycetidae</taxon>
        <taxon>Hypocreales</taxon>
        <taxon>Ophiocordycipitaceae</taxon>
        <taxon>Purpureocillium</taxon>
    </lineage>
</organism>
<sequence length="188" mass="19765">MGWRPPKRPLPKFHPGISNCWRRKPCQPGTRVGQRAGARAQEPSAGLLGSNGGAIAATIWKQTPMGQVRAVRDGGAGGAGGGGVTAPRRTLHVMVREENGVPVAVMVLLRLQKAHGAKVVRTHCSNNSDCADCLPASWCGSSLAASMRRPAPDCPPTQPRSGNARSSDPEIQRPRCGIALGRLAALMK</sequence>
<comment type="caution">
    <text evidence="1">The sequence shown here is derived from an EMBL/GenBank/DDBJ whole genome shotgun (WGS) entry which is preliminary data.</text>
</comment>
<proteinExistence type="predicted"/>
<dbReference type="Proteomes" id="UP001638806">
    <property type="component" value="Unassembled WGS sequence"/>
</dbReference>
<protein>
    <submittedName>
        <fullName evidence="1">Uncharacterized protein</fullName>
    </submittedName>
</protein>
<keyword evidence="2" id="KW-1185">Reference proteome</keyword>
<name>A0ACC4DRG1_PURLI</name>